<reference evidence="1 2" key="1">
    <citation type="submission" date="2016-09" db="EMBL/GenBank/DDBJ databases">
        <authorList>
            <person name="Capua I."/>
            <person name="De Benedictis P."/>
            <person name="Joannis T."/>
            <person name="Lombin L.H."/>
            <person name="Cattoli G."/>
        </authorList>
    </citation>
    <scope>NUCLEOTIDE SEQUENCE [LARGE SCALE GENOMIC DNA]</scope>
    <source>
        <strain evidence="1 2">A7P-90m</strain>
    </source>
</reference>
<protein>
    <submittedName>
        <fullName evidence="1">Lipid A 3-O-deacylase (PagL)</fullName>
    </submittedName>
</protein>
<sequence>MTIKQLFAVFFFFAISLQLGYGQLNSIEQNPFEVSVRSHYGYLAYHHPQMRLLQERHVSALEVAITMQSPENRKWAKGFGYPELGFVYMWFDLGSPTYLGQAFCLMPAINFTLNGRGPRSTFFFRMASGVGYVTKIFDRETNYKNTGTSNHINAAVNFLFEYRYTISPSLNLRGGLALSHLSNGSFKKPNAGLNLPTVYFGAGYRFSRNATFKSYFNADRLDTLQGKFSVIAYGGAKQENPIGTDRYPIGGISLEYTWRAKPFQRFGVGFDAMYNGACVENLKDVDESAHGVALTRLGVNFRYEFQVGRIGINLGIGPYLYGIDKTGGPLYERLALRYFFSEKLFGHVALKTHWGNADYVEYGLGIRL</sequence>
<keyword evidence="2" id="KW-1185">Reference proteome</keyword>
<dbReference type="AlphaFoldDB" id="A0A1G6HVH5"/>
<dbReference type="InterPro" id="IPR018550">
    <property type="entry name" value="Lipid-A_deacylase-rel"/>
</dbReference>
<dbReference type="Proteomes" id="UP000199452">
    <property type="component" value="Unassembled WGS sequence"/>
</dbReference>
<dbReference type="RefSeq" id="WP_092436551.1">
    <property type="nucleotide sequence ID" value="NZ_FMYP01000013.1"/>
</dbReference>
<dbReference type="EMBL" id="FMYP01000013">
    <property type="protein sequence ID" value="SDB97476.1"/>
    <property type="molecule type" value="Genomic_DNA"/>
</dbReference>
<dbReference type="Gene3D" id="2.40.160.20">
    <property type="match status" value="1"/>
</dbReference>
<proteinExistence type="predicted"/>
<organism evidence="1 2">
    <name type="scientific">Williamwhitmania taraxaci</name>
    <dbReference type="NCBI Taxonomy" id="1640674"/>
    <lineage>
        <taxon>Bacteria</taxon>
        <taxon>Pseudomonadati</taxon>
        <taxon>Bacteroidota</taxon>
        <taxon>Bacteroidia</taxon>
        <taxon>Bacteroidales</taxon>
        <taxon>Williamwhitmaniaceae</taxon>
        <taxon>Williamwhitmania</taxon>
    </lineage>
</organism>
<evidence type="ECO:0000313" key="1">
    <source>
        <dbReference type="EMBL" id="SDB97476.1"/>
    </source>
</evidence>
<gene>
    <name evidence="1" type="ORF">SAMN05216323_101316</name>
</gene>
<dbReference type="Pfam" id="PF09411">
    <property type="entry name" value="PagL"/>
    <property type="match status" value="1"/>
</dbReference>
<dbReference type="STRING" id="1640674.SAMN05216323_101316"/>
<evidence type="ECO:0000313" key="2">
    <source>
        <dbReference type="Proteomes" id="UP000199452"/>
    </source>
</evidence>
<accession>A0A1G6HVH5</accession>
<dbReference type="OrthoDB" id="627554at2"/>
<name>A0A1G6HVH5_9BACT</name>